<keyword evidence="4" id="KW-0645">Protease</keyword>
<protein>
    <recommendedName>
        <fullName evidence="7">Peptidase A1 domain-containing protein</fullName>
    </recommendedName>
</protein>
<dbReference type="Proteomes" id="UP001174694">
    <property type="component" value="Unassembled WGS sequence"/>
</dbReference>
<feature type="region of interest" description="Disordered" evidence="5">
    <location>
        <begin position="96"/>
        <end position="116"/>
    </location>
</feature>
<organism evidence="8 9">
    <name type="scientific">Pleurostoma richardsiae</name>
    <dbReference type="NCBI Taxonomy" id="41990"/>
    <lineage>
        <taxon>Eukaryota</taxon>
        <taxon>Fungi</taxon>
        <taxon>Dikarya</taxon>
        <taxon>Ascomycota</taxon>
        <taxon>Pezizomycotina</taxon>
        <taxon>Sordariomycetes</taxon>
        <taxon>Sordariomycetidae</taxon>
        <taxon>Calosphaeriales</taxon>
        <taxon>Pleurostomataceae</taxon>
        <taxon>Pleurostoma</taxon>
    </lineage>
</organism>
<evidence type="ECO:0000313" key="9">
    <source>
        <dbReference type="Proteomes" id="UP001174694"/>
    </source>
</evidence>
<dbReference type="InterPro" id="IPR001461">
    <property type="entry name" value="Aspartic_peptidase_A1"/>
</dbReference>
<evidence type="ECO:0000256" key="5">
    <source>
        <dbReference type="SAM" id="MobiDB-lite"/>
    </source>
</evidence>
<keyword evidence="9" id="KW-1185">Reference proteome</keyword>
<evidence type="ECO:0000256" key="2">
    <source>
        <dbReference type="ARBA" id="ARBA00022750"/>
    </source>
</evidence>
<keyword evidence="4" id="KW-0378">Hydrolase</keyword>
<dbReference type="PANTHER" id="PTHR47966">
    <property type="entry name" value="BETA-SITE APP-CLEAVING ENZYME, ISOFORM A-RELATED"/>
    <property type="match status" value="1"/>
</dbReference>
<evidence type="ECO:0000256" key="3">
    <source>
        <dbReference type="PIRSR" id="PIRSR601461-1"/>
    </source>
</evidence>
<dbReference type="EMBL" id="JANBVO010000014">
    <property type="protein sequence ID" value="KAJ9145386.1"/>
    <property type="molecule type" value="Genomic_DNA"/>
</dbReference>
<proteinExistence type="inferred from homology"/>
<dbReference type="InterPro" id="IPR021109">
    <property type="entry name" value="Peptidase_aspartic_dom_sf"/>
</dbReference>
<evidence type="ECO:0000256" key="4">
    <source>
        <dbReference type="RuleBase" id="RU000454"/>
    </source>
</evidence>
<evidence type="ECO:0000256" key="1">
    <source>
        <dbReference type="ARBA" id="ARBA00007447"/>
    </source>
</evidence>
<dbReference type="InterPro" id="IPR033121">
    <property type="entry name" value="PEPTIDASE_A1"/>
</dbReference>
<dbReference type="AlphaFoldDB" id="A0AA38RH11"/>
<dbReference type="PANTHER" id="PTHR47966:SF65">
    <property type="entry name" value="ASPARTIC-TYPE ENDOPEPTIDASE"/>
    <property type="match status" value="1"/>
</dbReference>
<dbReference type="Gene3D" id="2.40.70.10">
    <property type="entry name" value="Acid Proteases"/>
    <property type="match status" value="2"/>
</dbReference>
<feature type="signal peptide" evidence="6">
    <location>
        <begin position="1"/>
        <end position="18"/>
    </location>
</feature>
<evidence type="ECO:0000259" key="7">
    <source>
        <dbReference type="PROSITE" id="PS51767"/>
    </source>
</evidence>
<feature type="active site" evidence="3">
    <location>
        <position position="84"/>
    </location>
</feature>
<keyword evidence="2 4" id="KW-0064">Aspartyl protease</keyword>
<feature type="active site" evidence="3">
    <location>
        <position position="303"/>
    </location>
</feature>
<keyword evidence="6" id="KW-0732">Signal</keyword>
<dbReference type="Pfam" id="PF00026">
    <property type="entry name" value="Asp"/>
    <property type="match status" value="1"/>
</dbReference>
<accession>A0AA38RH11</accession>
<evidence type="ECO:0000313" key="8">
    <source>
        <dbReference type="EMBL" id="KAJ9145386.1"/>
    </source>
</evidence>
<comment type="caution">
    <text evidence="8">The sequence shown here is derived from an EMBL/GenBank/DDBJ whole genome shotgun (WGS) entry which is preliminary data.</text>
</comment>
<dbReference type="PROSITE" id="PS00141">
    <property type="entry name" value="ASP_PROTEASE"/>
    <property type="match status" value="2"/>
</dbReference>
<name>A0AA38RH11_9PEZI</name>
<reference evidence="8" key="1">
    <citation type="submission" date="2022-07" db="EMBL/GenBank/DDBJ databases">
        <title>Fungi with potential for degradation of polypropylene.</title>
        <authorList>
            <person name="Gostincar C."/>
        </authorList>
    </citation>
    <scope>NUCLEOTIDE SEQUENCE</scope>
    <source>
        <strain evidence="8">EXF-13308</strain>
    </source>
</reference>
<dbReference type="PROSITE" id="PS51767">
    <property type="entry name" value="PEPTIDASE_A1"/>
    <property type="match status" value="1"/>
</dbReference>
<comment type="similarity">
    <text evidence="1 4">Belongs to the peptidase A1 family.</text>
</comment>
<sequence>MARLTSASLLALLPVASALNLRHLPGATAGPGFVHVPVGRRNEESSPLVRRATDHTGATDLFNLQTTYTINLTIAGQQTQVVVDTGSTELWVDPDCSTASRASDDGDTTYVDTASTDPDRCEAVGRYDPKKSSSAKALDQASVFNYGDWTQVTVNYYQDTIDIGGITIENQIFGVANASNQTGLGIMGIGPDGYYGYNKTQPYSLILDTMAAQGQINSRAFSLDLRDYDNSTGSLIFGGVDKGRFSGSLQKLPLFTVRMTQGDQSYANFGYWTTVQSLALAQPGSDSSKSYSLPGGSISAVLDSGTSDILVPDGIKEQVCADVNGTLSQDGSNCQVDCGVRALDGGLDVGFAGKVIRVSYENLVSTLTYQGTTVCYLNVSPRTRQTDPKTYILGAPFLRSAYAVFDWDNQNVHLAQAADCGSDIVAIGNGTDAVPTDKGNCKEASSNSVRGVTANAWLMLCLAVFGVLIAL</sequence>
<evidence type="ECO:0000256" key="6">
    <source>
        <dbReference type="SAM" id="SignalP"/>
    </source>
</evidence>
<gene>
    <name evidence="8" type="ORF">NKR23_g5268</name>
</gene>
<dbReference type="InterPro" id="IPR001969">
    <property type="entry name" value="Aspartic_peptidase_AS"/>
</dbReference>
<dbReference type="PRINTS" id="PR00792">
    <property type="entry name" value="PEPSIN"/>
</dbReference>
<dbReference type="SUPFAM" id="SSF50630">
    <property type="entry name" value="Acid proteases"/>
    <property type="match status" value="1"/>
</dbReference>
<dbReference type="GO" id="GO:0004190">
    <property type="term" value="F:aspartic-type endopeptidase activity"/>
    <property type="evidence" value="ECO:0007669"/>
    <property type="project" value="UniProtKB-KW"/>
</dbReference>
<feature type="chain" id="PRO_5041237425" description="Peptidase A1 domain-containing protein" evidence="6">
    <location>
        <begin position="19"/>
        <end position="471"/>
    </location>
</feature>
<feature type="domain" description="Peptidase A1" evidence="7">
    <location>
        <begin position="68"/>
        <end position="415"/>
    </location>
</feature>
<dbReference type="GO" id="GO:0006508">
    <property type="term" value="P:proteolysis"/>
    <property type="evidence" value="ECO:0007669"/>
    <property type="project" value="UniProtKB-KW"/>
</dbReference>